<feature type="transmembrane region" description="Helical" evidence="1">
    <location>
        <begin position="123"/>
        <end position="152"/>
    </location>
</feature>
<dbReference type="AlphaFoldDB" id="A0A1V0TL87"/>
<keyword evidence="1" id="KW-0472">Membrane</keyword>
<feature type="transmembrane region" description="Helical" evidence="1">
    <location>
        <begin position="208"/>
        <end position="234"/>
    </location>
</feature>
<reference evidence="2 3" key="1">
    <citation type="submission" date="2017-04" db="EMBL/GenBank/DDBJ databases">
        <title>Complete Genome Sequence of Streptomyces gilvosporeus F607, a Capable Producer of Natamycin.</title>
        <authorList>
            <person name="Zong G."/>
            <person name="Zhong C."/>
            <person name="Fu J."/>
            <person name="Qin R."/>
            <person name="Cao G."/>
        </authorList>
    </citation>
    <scope>NUCLEOTIDE SEQUENCE [LARGE SCALE GENOMIC DNA]</scope>
    <source>
        <strain evidence="2 3">F607</strain>
    </source>
</reference>
<keyword evidence="1" id="KW-0812">Transmembrane</keyword>
<name>A0A1V0TL87_9ACTN</name>
<dbReference type="PANTHER" id="PTHR37305:SF1">
    <property type="entry name" value="MEMBRANE PROTEIN"/>
    <property type="match status" value="1"/>
</dbReference>
<keyword evidence="3" id="KW-1185">Reference proteome</keyword>
<evidence type="ECO:0000256" key="1">
    <source>
        <dbReference type="SAM" id="Phobius"/>
    </source>
</evidence>
<feature type="transmembrane region" description="Helical" evidence="1">
    <location>
        <begin position="297"/>
        <end position="316"/>
    </location>
</feature>
<evidence type="ECO:0000313" key="3">
    <source>
        <dbReference type="Proteomes" id="UP000192726"/>
    </source>
</evidence>
<feature type="transmembrane region" description="Helical" evidence="1">
    <location>
        <begin position="172"/>
        <end position="196"/>
    </location>
</feature>
<dbReference type="EMBL" id="CP020569">
    <property type="protein sequence ID" value="ARF53558.1"/>
    <property type="molecule type" value="Genomic_DNA"/>
</dbReference>
<dbReference type="Proteomes" id="UP000192726">
    <property type="component" value="Chromosome"/>
</dbReference>
<protein>
    <submittedName>
        <fullName evidence="2">ABC transporter permease</fullName>
    </submittedName>
</protein>
<sequence length="452" mass="47428">MTATLAEGNVAGARRVSVPRTYRFELVKLFSQWRIRLLVLACWIAPALFVAGVSQQSTLPSDTLFGRWMHATGWAGPLVMLGFAGTWALPLLTSVVAGDVFASEDRLGTWRHLLVAVRSPRRIFAAKALASVTVLLLLVAGLACSSAAGGVAAVGNQPLVGLDGHLLAPTDAAAKVLLAWVCVLAPTLAFAAIGLLGSVALGRSPMGLLLPGLVALAMQLAQMLPLPAAVRLALPSYAFIAWNGLFTSPVQLGPLLIGIVVSLAWAVLATALAYVLFLRRDFTNLVHDGSERRALTVGLLPPAGLTALTVAALAVATPSTGSGIEQGTVQRSVATAFAHLYRLQTRQLHRPAVTETQLRTTAACTKSDGQAAQEGAGNDWRCVVTWHLPGIAVAGTAIYQLDIGPDGRFVADGDGPKEVNGYFLLRTSTGDSPNPLWQFDGNVELLNTTSKG</sequence>
<feature type="transmembrane region" description="Helical" evidence="1">
    <location>
        <begin position="33"/>
        <end position="54"/>
    </location>
</feature>
<dbReference type="OrthoDB" id="5242366at2"/>
<feature type="transmembrane region" description="Helical" evidence="1">
    <location>
        <begin position="74"/>
        <end position="102"/>
    </location>
</feature>
<dbReference type="RefSeq" id="WP_083103319.1">
    <property type="nucleotide sequence ID" value="NZ_CP020569.1"/>
</dbReference>
<gene>
    <name evidence="2" type="ORF">B1H19_04640</name>
</gene>
<keyword evidence="1" id="KW-1133">Transmembrane helix</keyword>
<dbReference type="PANTHER" id="PTHR37305">
    <property type="entry name" value="INTEGRAL MEMBRANE PROTEIN-RELATED"/>
    <property type="match status" value="1"/>
</dbReference>
<organism evidence="2 3">
    <name type="scientific">Streptomyces gilvosporeus</name>
    <dbReference type="NCBI Taxonomy" id="553510"/>
    <lineage>
        <taxon>Bacteria</taxon>
        <taxon>Bacillati</taxon>
        <taxon>Actinomycetota</taxon>
        <taxon>Actinomycetes</taxon>
        <taxon>Kitasatosporales</taxon>
        <taxon>Streptomycetaceae</taxon>
        <taxon>Streptomyces</taxon>
    </lineage>
</organism>
<accession>A0A1V0TL87</accession>
<dbReference type="KEGG" id="sgv:B1H19_04640"/>
<proteinExistence type="predicted"/>
<feature type="transmembrane region" description="Helical" evidence="1">
    <location>
        <begin position="254"/>
        <end position="277"/>
    </location>
</feature>
<dbReference type="STRING" id="553510.B1H19_04640"/>
<evidence type="ECO:0000313" key="2">
    <source>
        <dbReference type="EMBL" id="ARF53558.1"/>
    </source>
</evidence>